<accession>A0ABQ7G3P6</accession>
<sequence length="68" mass="6959">PSKRGPDSAPHDSDAAAKKQRLESHAAAGDAAGDEELGSPDSDPFKKAMIAPGCTITSTCCIVEKTFA</sequence>
<dbReference type="Proteomes" id="UP000815325">
    <property type="component" value="Unassembled WGS sequence"/>
</dbReference>
<dbReference type="EMBL" id="MU070188">
    <property type="protein sequence ID" value="KAF5829227.1"/>
    <property type="molecule type" value="Genomic_DNA"/>
</dbReference>
<reference evidence="2" key="1">
    <citation type="submission" date="2017-08" db="EMBL/GenBank/DDBJ databases">
        <authorList>
            <person name="Polle J.E."/>
            <person name="Barry K."/>
            <person name="Cushman J."/>
            <person name="Schmutz J."/>
            <person name="Tran D."/>
            <person name="Hathwaick L.T."/>
            <person name="Yim W.C."/>
            <person name="Jenkins J."/>
            <person name="Mckie-Krisberg Z.M."/>
            <person name="Prochnik S."/>
            <person name="Lindquist E."/>
            <person name="Dockter R.B."/>
            <person name="Adam C."/>
            <person name="Molina H."/>
            <person name="Bunkerborg J."/>
            <person name="Jin E."/>
            <person name="Buchheim M."/>
            <person name="Magnuson J."/>
        </authorList>
    </citation>
    <scope>NUCLEOTIDE SEQUENCE</scope>
    <source>
        <strain evidence="2">CCAP 19/18</strain>
    </source>
</reference>
<name>A0ABQ7G3P6_DUNSA</name>
<proteinExistence type="predicted"/>
<evidence type="ECO:0000256" key="1">
    <source>
        <dbReference type="SAM" id="MobiDB-lite"/>
    </source>
</evidence>
<feature type="region of interest" description="Disordered" evidence="1">
    <location>
        <begin position="1"/>
        <end position="46"/>
    </location>
</feature>
<feature type="non-terminal residue" evidence="2">
    <location>
        <position position="68"/>
    </location>
</feature>
<evidence type="ECO:0000313" key="2">
    <source>
        <dbReference type="EMBL" id="KAF5829227.1"/>
    </source>
</evidence>
<organism evidence="2 3">
    <name type="scientific">Dunaliella salina</name>
    <name type="common">Green alga</name>
    <name type="synonym">Protococcus salinus</name>
    <dbReference type="NCBI Taxonomy" id="3046"/>
    <lineage>
        <taxon>Eukaryota</taxon>
        <taxon>Viridiplantae</taxon>
        <taxon>Chlorophyta</taxon>
        <taxon>core chlorophytes</taxon>
        <taxon>Chlorophyceae</taxon>
        <taxon>CS clade</taxon>
        <taxon>Chlamydomonadales</taxon>
        <taxon>Dunaliellaceae</taxon>
        <taxon>Dunaliella</taxon>
    </lineage>
</organism>
<keyword evidence="3" id="KW-1185">Reference proteome</keyword>
<protein>
    <submittedName>
        <fullName evidence="2">Uncharacterized protein</fullName>
    </submittedName>
</protein>
<gene>
    <name evidence="2" type="ORF">DUNSADRAFT_16385</name>
</gene>
<feature type="compositionally biased region" description="Basic and acidic residues" evidence="1">
    <location>
        <begin position="1"/>
        <end position="24"/>
    </location>
</feature>
<comment type="caution">
    <text evidence="2">The sequence shown here is derived from an EMBL/GenBank/DDBJ whole genome shotgun (WGS) entry which is preliminary data.</text>
</comment>
<feature type="non-terminal residue" evidence="2">
    <location>
        <position position="1"/>
    </location>
</feature>
<evidence type="ECO:0000313" key="3">
    <source>
        <dbReference type="Proteomes" id="UP000815325"/>
    </source>
</evidence>